<organism evidence="2">
    <name type="scientific">Schizophyllum commune (strain H4-8 / FGSC 9210)</name>
    <name type="common">Split gill fungus</name>
    <dbReference type="NCBI Taxonomy" id="578458"/>
    <lineage>
        <taxon>Eukaryota</taxon>
        <taxon>Fungi</taxon>
        <taxon>Dikarya</taxon>
        <taxon>Basidiomycota</taxon>
        <taxon>Agaricomycotina</taxon>
        <taxon>Agaricomycetes</taxon>
        <taxon>Agaricomycetidae</taxon>
        <taxon>Agaricales</taxon>
        <taxon>Schizophyllaceae</taxon>
        <taxon>Schizophyllum</taxon>
    </lineage>
</organism>
<dbReference type="OrthoDB" id="2603374at2759"/>
<dbReference type="HOGENOM" id="CLU_102259_0_0_1"/>
<sequence>MSLTLEPQALYICLTQLLVPGFHWGLYFTDEHGIPTRHEWAEVRGARDRLSPVEAYSVAVIDPVRESDQENRLNLAFIKVRGYTPSGLNVRELFASLEPSGGSNSWRTNRKNGLSCRTWLIRALTLLQREGAIVRDRPVEEVEEMVKKIGMEVERRLGNGENVGTCITEV</sequence>
<protein>
    <submittedName>
        <fullName evidence="1">Uncharacterized protein</fullName>
    </submittedName>
</protein>
<dbReference type="GeneID" id="9595808"/>
<dbReference type="InParanoid" id="D8Q162"/>
<evidence type="ECO:0000313" key="2">
    <source>
        <dbReference type="Proteomes" id="UP000007431"/>
    </source>
</evidence>
<proteinExistence type="predicted"/>
<dbReference type="KEGG" id="scm:SCHCO_02618988"/>
<accession>D8Q162</accession>
<name>D8Q162_SCHCM</name>
<feature type="non-terminal residue" evidence="1">
    <location>
        <position position="170"/>
    </location>
</feature>
<evidence type="ECO:0000313" key="1">
    <source>
        <dbReference type="EMBL" id="EFI98454.1"/>
    </source>
</evidence>
<keyword evidence="2" id="KW-1185">Reference proteome</keyword>
<reference evidence="1 2" key="1">
    <citation type="journal article" date="2010" name="Nat. Biotechnol.">
        <title>Genome sequence of the model mushroom Schizophyllum commune.</title>
        <authorList>
            <person name="Ohm R.A."/>
            <person name="de Jong J.F."/>
            <person name="Lugones L.G."/>
            <person name="Aerts A."/>
            <person name="Kothe E."/>
            <person name="Stajich J.E."/>
            <person name="de Vries R.P."/>
            <person name="Record E."/>
            <person name="Levasseur A."/>
            <person name="Baker S.E."/>
            <person name="Bartholomew K.A."/>
            <person name="Coutinho P.M."/>
            <person name="Erdmann S."/>
            <person name="Fowler T.J."/>
            <person name="Gathman A.C."/>
            <person name="Lombard V."/>
            <person name="Henrissat B."/>
            <person name="Knabe N."/>
            <person name="Kuees U."/>
            <person name="Lilly W.W."/>
            <person name="Lindquist E."/>
            <person name="Lucas S."/>
            <person name="Magnuson J.K."/>
            <person name="Piumi F."/>
            <person name="Raudaskoski M."/>
            <person name="Salamov A."/>
            <person name="Schmutz J."/>
            <person name="Schwarze F.W.M.R."/>
            <person name="vanKuyk P.A."/>
            <person name="Horton J.S."/>
            <person name="Grigoriev I.V."/>
            <person name="Woesten H.A.B."/>
        </authorList>
    </citation>
    <scope>NUCLEOTIDE SEQUENCE [LARGE SCALE GENOMIC DNA]</scope>
    <source>
        <strain evidence="2">H4-8 / FGSC 9210</strain>
    </source>
</reference>
<dbReference type="EMBL" id="GL377305">
    <property type="protein sequence ID" value="EFI98454.1"/>
    <property type="molecule type" value="Genomic_DNA"/>
</dbReference>
<dbReference type="VEuPathDB" id="FungiDB:SCHCODRAFT_02618988"/>
<dbReference type="eggNOG" id="ENOG502QZVC">
    <property type="taxonomic scope" value="Eukaryota"/>
</dbReference>
<dbReference type="OMA" id="ISEYSPI"/>
<dbReference type="RefSeq" id="XP_003033357.1">
    <property type="nucleotide sequence ID" value="XM_003033311.1"/>
</dbReference>
<dbReference type="Proteomes" id="UP000007431">
    <property type="component" value="Unassembled WGS sequence"/>
</dbReference>
<dbReference type="AlphaFoldDB" id="D8Q162"/>
<gene>
    <name evidence="1" type="ORF">SCHCODRAFT_108145</name>
</gene>